<feature type="transmembrane region" description="Helical" evidence="6">
    <location>
        <begin position="33"/>
        <end position="53"/>
    </location>
</feature>
<evidence type="ECO:0000259" key="7">
    <source>
        <dbReference type="PROSITE" id="PS50850"/>
    </source>
</evidence>
<comment type="caution">
    <text evidence="8">The sequence shown here is derived from an EMBL/GenBank/DDBJ whole genome shotgun (WGS) entry which is preliminary data.</text>
</comment>
<feature type="transmembrane region" description="Helical" evidence="6">
    <location>
        <begin position="221"/>
        <end position="239"/>
    </location>
</feature>
<keyword evidence="3 6" id="KW-1133">Transmembrane helix</keyword>
<dbReference type="PANTHER" id="PTHR42718">
    <property type="entry name" value="MAJOR FACILITATOR SUPERFAMILY MULTIDRUG TRANSPORTER MFSC"/>
    <property type="match status" value="1"/>
</dbReference>
<evidence type="ECO:0000256" key="2">
    <source>
        <dbReference type="ARBA" id="ARBA00022692"/>
    </source>
</evidence>
<dbReference type="PRINTS" id="PR01036">
    <property type="entry name" value="TCRTETB"/>
</dbReference>
<comment type="subcellular location">
    <subcellularLocation>
        <location evidence="1">Cell membrane</location>
        <topology evidence="1">Multi-pass membrane protein</topology>
    </subcellularLocation>
</comment>
<feature type="compositionally biased region" description="Gly residues" evidence="5">
    <location>
        <begin position="561"/>
        <end position="570"/>
    </location>
</feature>
<dbReference type="PROSITE" id="PS50850">
    <property type="entry name" value="MFS"/>
    <property type="match status" value="1"/>
</dbReference>
<keyword evidence="9" id="KW-1185">Reference proteome</keyword>
<dbReference type="InterPro" id="IPR036259">
    <property type="entry name" value="MFS_trans_sf"/>
</dbReference>
<dbReference type="CDD" id="cd17321">
    <property type="entry name" value="MFS_MMR_MDR_like"/>
    <property type="match status" value="1"/>
</dbReference>
<dbReference type="AlphaFoldDB" id="M0QQJ8"/>
<evidence type="ECO:0000256" key="6">
    <source>
        <dbReference type="SAM" id="Phobius"/>
    </source>
</evidence>
<feature type="region of interest" description="Disordered" evidence="5">
    <location>
        <begin position="1"/>
        <end position="20"/>
    </location>
</feature>
<evidence type="ECO:0000313" key="9">
    <source>
        <dbReference type="Proteomes" id="UP000011666"/>
    </source>
</evidence>
<dbReference type="GO" id="GO:0005886">
    <property type="term" value="C:plasma membrane"/>
    <property type="evidence" value="ECO:0007669"/>
    <property type="project" value="UniProtKB-SubCell"/>
</dbReference>
<dbReference type="InterPro" id="IPR020846">
    <property type="entry name" value="MFS_dom"/>
</dbReference>
<evidence type="ECO:0000256" key="3">
    <source>
        <dbReference type="ARBA" id="ARBA00022989"/>
    </source>
</evidence>
<sequence length="590" mass="60016">MGDTEAGGSATGSPTVDEPAAGSRRFSVDLRSAWLILVSCLAVSIVVAAMAALNTALPDIAIATGADSGQMTWIIDGYTLALAACLLPAGAIGDRFGRRGILILGLVLFAVASLVAIWVNGPTELIATRCLAGVAAALIMPATLSLITSGVPPSQRPVAISIWAAIVGAGAIAGFFVTGLLLEFFTWRSVFITFAASAAGMTLLCLTIGTSKDRDPDRFDFAGSATSVLGITGIVFGLLEAPHRGWADPLILVGLIGGVLLLAAFCLIELKQSHKLLDVRLFANRAFAAGSLSVGLQFFASFGAFFLCLQMLQLVFGYSPLKSAAALTPMVAGVVLFGLLGNWLAVRLHSLRFVLAGGILIAGIGVLLLGIVDMDKNYWTFAWVLAICASGIGIATAPSTTAIMSNTPTDNLGVGSAVNDTAREIGAAIGIALAGSVMAAGYSHRIGPTAQLAHDQLAAAGQQRIAAGDTLGGQAMLAQADQAADTIGRSLAEATAVAERLAGQAAPLAARIREGAEQAFLTPMGQACIILGIVLIVGAAFLLWLAPNRVTPIDSEAATGGSAGADGPAGGSDPEARDDVSDRAVVPGTE</sequence>
<feature type="domain" description="Major facilitator superfamily (MFS) profile" evidence="7">
    <location>
        <begin position="35"/>
        <end position="550"/>
    </location>
</feature>
<reference evidence="8 9" key="1">
    <citation type="submission" date="2013-01" db="EMBL/GenBank/DDBJ databases">
        <title>Whole genome shotgun sequence of Gordonia soli NBRC 108243.</title>
        <authorList>
            <person name="Isaki-Nakamura S."/>
            <person name="Hosoyama A."/>
            <person name="Tsuchikane K."/>
            <person name="Ando Y."/>
            <person name="Baba S."/>
            <person name="Ohji S."/>
            <person name="Hamada M."/>
            <person name="Tamura T."/>
            <person name="Yamazoe A."/>
            <person name="Yamazaki S."/>
            <person name="Fujita N."/>
        </authorList>
    </citation>
    <scope>NUCLEOTIDE SEQUENCE [LARGE SCALE GENOMIC DNA]</scope>
    <source>
        <strain evidence="8 9">NBRC 108243</strain>
    </source>
</reference>
<feature type="transmembrane region" description="Helical" evidence="6">
    <location>
        <begin position="73"/>
        <end position="93"/>
    </location>
</feature>
<feature type="transmembrane region" description="Helical" evidence="6">
    <location>
        <begin position="159"/>
        <end position="181"/>
    </location>
</feature>
<feature type="transmembrane region" description="Helical" evidence="6">
    <location>
        <begin position="251"/>
        <end position="270"/>
    </location>
</feature>
<feature type="transmembrane region" description="Helical" evidence="6">
    <location>
        <begin position="282"/>
        <end position="312"/>
    </location>
</feature>
<gene>
    <name evidence="8" type="ORF">GS4_36_00060</name>
</gene>
<feature type="transmembrane region" description="Helical" evidence="6">
    <location>
        <begin position="527"/>
        <end position="546"/>
    </location>
</feature>
<dbReference type="RefSeq" id="WP_007624612.1">
    <property type="nucleotide sequence ID" value="NZ_BANX01000036.1"/>
</dbReference>
<dbReference type="GO" id="GO:0022857">
    <property type="term" value="F:transmembrane transporter activity"/>
    <property type="evidence" value="ECO:0007669"/>
    <property type="project" value="InterPro"/>
</dbReference>
<protein>
    <submittedName>
        <fullName evidence="8">Putative drug resistance transporter</fullName>
    </submittedName>
</protein>
<evidence type="ECO:0000256" key="5">
    <source>
        <dbReference type="SAM" id="MobiDB-lite"/>
    </source>
</evidence>
<feature type="transmembrane region" description="Helical" evidence="6">
    <location>
        <begin position="353"/>
        <end position="372"/>
    </location>
</feature>
<organism evidence="8 9">
    <name type="scientific">Gordonia soli NBRC 108243</name>
    <dbReference type="NCBI Taxonomy" id="1223545"/>
    <lineage>
        <taxon>Bacteria</taxon>
        <taxon>Bacillati</taxon>
        <taxon>Actinomycetota</taxon>
        <taxon>Actinomycetes</taxon>
        <taxon>Mycobacteriales</taxon>
        <taxon>Gordoniaceae</taxon>
        <taxon>Gordonia</taxon>
    </lineage>
</organism>
<dbReference type="SUPFAM" id="SSF103473">
    <property type="entry name" value="MFS general substrate transporter"/>
    <property type="match status" value="1"/>
</dbReference>
<dbReference type="STRING" id="1223545.GS4_36_00060"/>
<dbReference type="EMBL" id="BANX01000036">
    <property type="protein sequence ID" value="GAC70521.1"/>
    <property type="molecule type" value="Genomic_DNA"/>
</dbReference>
<dbReference type="InterPro" id="IPR011701">
    <property type="entry name" value="MFS"/>
</dbReference>
<dbReference type="Gene3D" id="1.20.1250.20">
    <property type="entry name" value="MFS general substrate transporter like domains"/>
    <property type="match status" value="2"/>
</dbReference>
<name>M0QQJ8_9ACTN</name>
<feature type="transmembrane region" description="Helical" evidence="6">
    <location>
        <begin position="324"/>
        <end position="346"/>
    </location>
</feature>
<feature type="region of interest" description="Disordered" evidence="5">
    <location>
        <begin position="554"/>
        <end position="590"/>
    </location>
</feature>
<dbReference type="Proteomes" id="UP000011666">
    <property type="component" value="Unassembled WGS sequence"/>
</dbReference>
<accession>M0QQJ8</accession>
<dbReference type="eggNOG" id="COG0477">
    <property type="taxonomic scope" value="Bacteria"/>
</dbReference>
<feature type="transmembrane region" description="Helical" evidence="6">
    <location>
        <begin position="125"/>
        <end position="147"/>
    </location>
</feature>
<dbReference type="OrthoDB" id="9781469at2"/>
<dbReference type="Pfam" id="PF07690">
    <property type="entry name" value="MFS_1"/>
    <property type="match status" value="1"/>
</dbReference>
<evidence type="ECO:0000256" key="1">
    <source>
        <dbReference type="ARBA" id="ARBA00004651"/>
    </source>
</evidence>
<feature type="transmembrane region" description="Helical" evidence="6">
    <location>
        <begin position="187"/>
        <end position="209"/>
    </location>
</feature>
<dbReference type="PANTHER" id="PTHR42718:SF42">
    <property type="entry name" value="EXPORT PROTEIN"/>
    <property type="match status" value="1"/>
</dbReference>
<proteinExistence type="predicted"/>
<feature type="transmembrane region" description="Helical" evidence="6">
    <location>
        <begin position="100"/>
        <end position="119"/>
    </location>
</feature>
<evidence type="ECO:0000313" key="8">
    <source>
        <dbReference type="EMBL" id="GAC70521.1"/>
    </source>
</evidence>
<keyword evidence="4 6" id="KW-0472">Membrane</keyword>
<evidence type="ECO:0000256" key="4">
    <source>
        <dbReference type="ARBA" id="ARBA00023136"/>
    </source>
</evidence>
<keyword evidence="2 6" id="KW-0812">Transmembrane</keyword>
<feature type="transmembrane region" description="Helical" evidence="6">
    <location>
        <begin position="378"/>
        <end position="397"/>
    </location>
</feature>